<dbReference type="PANTHER" id="PTHR36917">
    <property type="entry name" value="INTRACELLULAR SEPTATION PROTEIN A-RELATED"/>
    <property type="match status" value="1"/>
</dbReference>
<dbReference type="RefSeq" id="WP_010945501.1">
    <property type="nucleotide sequence ID" value="NZ_CP011218.1"/>
</dbReference>
<feature type="transmembrane region" description="Helical" evidence="5">
    <location>
        <begin position="52"/>
        <end position="68"/>
    </location>
</feature>
<protein>
    <recommendedName>
        <fullName evidence="5">Inner membrane-spanning protein YciB</fullName>
    </recommendedName>
</protein>
<feature type="transmembrane region" description="Helical" evidence="5">
    <location>
        <begin position="153"/>
        <end position="173"/>
    </location>
</feature>
<evidence type="ECO:0000256" key="3">
    <source>
        <dbReference type="ARBA" id="ARBA00022989"/>
    </source>
</evidence>
<evidence type="ECO:0000313" key="7">
    <source>
        <dbReference type="Proteomes" id="UP000060132"/>
    </source>
</evidence>
<proteinExistence type="inferred from homology"/>
<keyword evidence="1 5" id="KW-1003">Cell membrane</keyword>
<dbReference type="NCBIfam" id="NF001324">
    <property type="entry name" value="PRK00259.1-2"/>
    <property type="match status" value="1"/>
</dbReference>
<keyword evidence="3 5" id="KW-1133">Transmembrane helix</keyword>
<feature type="transmembrane region" description="Helical" evidence="5">
    <location>
        <begin position="121"/>
        <end position="141"/>
    </location>
</feature>
<dbReference type="AlphaFoldDB" id="A0AAC8ZAR6"/>
<evidence type="ECO:0000256" key="1">
    <source>
        <dbReference type="ARBA" id="ARBA00022475"/>
    </source>
</evidence>
<keyword evidence="2 5" id="KW-0812">Transmembrane</keyword>
<dbReference type="NCBIfam" id="TIGR00997">
    <property type="entry name" value="ispZ"/>
    <property type="match status" value="1"/>
</dbReference>
<dbReference type="Proteomes" id="UP000060132">
    <property type="component" value="Chromosome"/>
</dbReference>
<evidence type="ECO:0000256" key="2">
    <source>
        <dbReference type="ARBA" id="ARBA00022692"/>
    </source>
</evidence>
<comment type="subcellular location">
    <subcellularLocation>
        <location evidence="5">Cell inner membrane</location>
        <topology evidence="5">Multi-pass membrane protein</topology>
    </subcellularLocation>
</comment>
<sequence length="183" mass="20879">MKQLLEFIPLILFFAVYKLVGVQAAAITLVLATILQLILVRILFKKLETSQWIVGLSVIIFGILTAYFDDLAFLKWKVTIINGLFAAVLLISQYVFHKPVVKMLLAKELSLPTQVWNRLNLGWAIFFIICMLINIIISQLFSDDTWATFKTFGFTGLSLVAVIITGIYLYPYIKKLENNNEQK</sequence>
<feature type="transmembrane region" description="Helical" evidence="5">
    <location>
        <begin position="80"/>
        <end position="100"/>
    </location>
</feature>
<evidence type="ECO:0000256" key="4">
    <source>
        <dbReference type="ARBA" id="ARBA00023136"/>
    </source>
</evidence>
<comment type="function">
    <text evidence="5">Plays a role in cell envelope biogenesis, maintenance of cell envelope integrity and membrane homeostasis.</text>
</comment>
<gene>
    <name evidence="5" type="primary">yciB</name>
    <name evidence="6" type="ORF">RZ57_06645</name>
</gene>
<dbReference type="EMBL" id="CP011219">
    <property type="protein sequence ID" value="AKO32787.1"/>
    <property type="molecule type" value="Genomic_DNA"/>
</dbReference>
<name>A0AAC8ZAR6_HAEDC</name>
<dbReference type="OMA" id="VWRTQST"/>
<organism evidence="6 7">
    <name type="scientific">Haemophilus ducreyi</name>
    <dbReference type="NCBI Taxonomy" id="730"/>
    <lineage>
        <taxon>Bacteria</taxon>
        <taxon>Pseudomonadati</taxon>
        <taxon>Pseudomonadota</taxon>
        <taxon>Gammaproteobacteria</taxon>
        <taxon>Pasteurellales</taxon>
        <taxon>Pasteurellaceae</taxon>
        <taxon>Haemophilus</taxon>
    </lineage>
</organism>
<dbReference type="InterPro" id="IPR006008">
    <property type="entry name" value="YciB"/>
</dbReference>
<comment type="similarity">
    <text evidence="5">Belongs to the YciB family.</text>
</comment>
<dbReference type="Pfam" id="PF04279">
    <property type="entry name" value="IspA"/>
    <property type="match status" value="1"/>
</dbReference>
<dbReference type="PANTHER" id="PTHR36917:SF1">
    <property type="entry name" value="INNER MEMBRANE-SPANNING PROTEIN YCIB"/>
    <property type="match status" value="1"/>
</dbReference>
<feature type="transmembrane region" description="Helical" evidence="5">
    <location>
        <begin position="20"/>
        <end position="40"/>
    </location>
</feature>
<reference evidence="6 7" key="1">
    <citation type="journal article" date="2015" name="PLoS Negl. Trop. Dis.">
        <title>Haemophilus ducreyi Cutaneous Ulcer Strains Are Nearly Identical to Class I Genital Ulcer Strains.</title>
        <authorList>
            <person name="Gangaiah D."/>
            <person name="Webb K.M."/>
            <person name="Humphreys T.L."/>
            <person name="Fortney K.R."/>
            <person name="Toh E."/>
            <person name="Tai A."/>
            <person name="Katz S.S."/>
            <person name="Pillay A."/>
            <person name="Chen C.Y."/>
            <person name="Roberts S.A."/>
            <person name="Munson R.S.Jr."/>
            <person name="Spinola S.M."/>
        </authorList>
    </citation>
    <scope>NUCLEOTIDE SEQUENCE [LARGE SCALE GENOMIC DNA]</scope>
    <source>
        <strain evidence="7">CLU2</strain>
    </source>
</reference>
<keyword evidence="4 5" id="KW-0472">Membrane</keyword>
<accession>A0AAC8ZAR6</accession>
<dbReference type="HAMAP" id="MF_00189">
    <property type="entry name" value="YciB"/>
    <property type="match status" value="1"/>
</dbReference>
<evidence type="ECO:0000313" key="6">
    <source>
        <dbReference type="EMBL" id="AKO32787.1"/>
    </source>
</evidence>
<keyword evidence="5" id="KW-0997">Cell inner membrane</keyword>
<evidence type="ECO:0000256" key="5">
    <source>
        <dbReference type="HAMAP-Rule" id="MF_00189"/>
    </source>
</evidence>
<dbReference type="GO" id="GO:0005886">
    <property type="term" value="C:plasma membrane"/>
    <property type="evidence" value="ECO:0007669"/>
    <property type="project" value="UniProtKB-SubCell"/>
</dbReference>